<dbReference type="AlphaFoldDB" id="N1PEQ8"/>
<reference evidence="2 3" key="2">
    <citation type="journal article" date="2012" name="PLoS Pathog.">
        <title>Diverse lifestyles and strategies of plant pathogenesis encoded in the genomes of eighteen Dothideomycetes fungi.</title>
        <authorList>
            <person name="Ohm R.A."/>
            <person name="Feau N."/>
            <person name="Henrissat B."/>
            <person name="Schoch C.L."/>
            <person name="Horwitz B.A."/>
            <person name="Barry K.W."/>
            <person name="Condon B.J."/>
            <person name="Copeland A.C."/>
            <person name="Dhillon B."/>
            <person name="Glaser F."/>
            <person name="Hesse C.N."/>
            <person name="Kosti I."/>
            <person name="LaButti K."/>
            <person name="Lindquist E.A."/>
            <person name="Lucas S."/>
            <person name="Salamov A.A."/>
            <person name="Bradshaw R.E."/>
            <person name="Ciuffetti L."/>
            <person name="Hamelin R.C."/>
            <person name="Kema G.H.J."/>
            <person name="Lawrence C."/>
            <person name="Scott J.A."/>
            <person name="Spatafora J.W."/>
            <person name="Turgeon B.G."/>
            <person name="de Wit P.J.G.M."/>
            <person name="Zhong S."/>
            <person name="Goodwin S.B."/>
            <person name="Grigoriev I.V."/>
        </authorList>
    </citation>
    <scope>NUCLEOTIDE SEQUENCE [LARGE SCALE GENOMIC DNA]</scope>
    <source>
        <strain evidence="3">NZE10 / CBS 128990</strain>
    </source>
</reference>
<sequence length="382" mass="43065">MIRCVLTAARPTTHSYRAPPLHEQQLPRRNFEPRGAIGPLNKRPLHDAHTRFMNWAPHPLYHTPRVNMDKVEVDEDWKTELANLQGRNGEDAIVPGTREYWRARTQSDLLSRLSRGYWSQPHRETPWTVAPDDPSVHQQTPAPGLTQSERQRYRPLDQRRPRRAPEAIDPCTRLTSGPKKSPKSLIAEQLRSRQRDLMLAQQTPPSLHSVPPTARPDDLASPTSSGEWTSTSSDAHTSDFFDTDDETDPPPTENTDRTNQALSPGLTQPFSASRSVKDDHSSSHTMIGSIETDESEPSHDTNRRRSSQIGPLDTSRNANTRPRPPLSEPTGLFGLPISELEELMRGAYQGPQDGPSGLSEAQRRQDSQAQEHEREIDVEKEI</sequence>
<gene>
    <name evidence="2" type="ORF">DOTSEDRAFT_74587</name>
</gene>
<evidence type="ECO:0000313" key="2">
    <source>
        <dbReference type="EMBL" id="EME41113.1"/>
    </source>
</evidence>
<feature type="compositionally biased region" description="Basic and acidic residues" evidence="1">
    <location>
        <begin position="361"/>
        <end position="382"/>
    </location>
</feature>
<feature type="region of interest" description="Disordered" evidence="1">
    <location>
        <begin position="124"/>
        <end position="185"/>
    </location>
</feature>
<keyword evidence="3" id="KW-1185">Reference proteome</keyword>
<name>N1PEQ8_DOTSN</name>
<dbReference type="OrthoDB" id="10668137at2759"/>
<feature type="compositionally biased region" description="Polar residues" evidence="1">
    <location>
        <begin position="221"/>
        <end position="235"/>
    </location>
</feature>
<dbReference type="HOGENOM" id="CLU_723669_0_0_1"/>
<evidence type="ECO:0000313" key="3">
    <source>
        <dbReference type="Proteomes" id="UP000016933"/>
    </source>
</evidence>
<reference evidence="3" key="1">
    <citation type="journal article" date="2012" name="PLoS Genet.">
        <title>The genomes of the fungal plant pathogens Cladosporium fulvum and Dothistroma septosporum reveal adaptation to different hosts and lifestyles but also signatures of common ancestry.</title>
        <authorList>
            <person name="de Wit P.J.G.M."/>
            <person name="van der Burgt A."/>
            <person name="Oekmen B."/>
            <person name="Stergiopoulos I."/>
            <person name="Abd-Elsalam K.A."/>
            <person name="Aerts A.L."/>
            <person name="Bahkali A.H."/>
            <person name="Beenen H.G."/>
            <person name="Chettri P."/>
            <person name="Cox M.P."/>
            <person name="Datema E."/>
            <person name="de Vries R.P."/>
            <person name="Dhillon B."/>
            <person name="Ganley A.R."/>
            <person name="Griffiths S.A."/>
            <person name="Guo Y."/>
            <person name="Hamelin R.C."/>
            <person name="Henrissat B."/>
            <person name="Kabir M.S."/>
            <person name="Jashni M.K."/>
            <person name="Kema G."/>
            <person name="Klaubauf S."/>
            <person name="Lapidus A."/>
            <person name="Levasseur A."/>
            <person name="Lindquist E."/>
            <person name="Mehrabi R."/>
            <person name="Ohm R.A."/>
            <person name="Owen T.J."/>
            <person name="Salamov A."/>
            <person name="Schwelm A."/>
            <person name="Schijlen E."/>
            <person name="Sun H."/>
            <person name="van den Burg H.A."/>
            <person name="van Ham R.C.H.J."/>
            <person name="Zhang S."/>
            <person name="Goodwin S.B."/>
            <person name="Grigoriev I.V."/>
            <person name="Collemare J."/>
            <person name="Bradshaw R.E."/>
        </authorList>
    </citation>
    <scope>NUCLEOTIDE SEQUENCE [LARGE SCALE GENOMIC DNA]</scope>
    <source>
        <strain evidence="3">NZE10 / CBS 128990</strain>
    </source>
</reference>
<protein>
    <submittedName>
        <fullName evidence="2">Uncharacterized protein</fullName>
    </submittedName>
</protein>
<dbReference type="Proteomes" id="UP000016933">
    <property type="component" value="Unassembled WGS sequence"/>
</dbReference>
<proteinExistence type="predicted"/>
<evidence type="ECO:0000256" key="1">
    <source>
        <dbReference type="SAM" id="MobiDB-lite"/>
    </source>
</evidence>
<feature type="compositionally biased region" description="Polar residues" evidence="1">
    <location>
        <begin position="260"/>
        <end position="274"/>
    </location>
</feature>
<dbReference type="EMBL" id="KB446543">
    <property type="protein sequence ID" value="EME41113.1"/>
    <property type="molecule type" value="Genomic_DNA"/>
</dbReference>
<feature type="compositionally biased region" description="Basic and acidic residues" evidence="1">
    <location>
        <begin position="149"/>
        <end position="166"/>
    </location>
</feature>
<accession>N1PEQ8</accession>
<feature type="compositionally biased region" description="Polar residues" evidence="1">
    <location>
        <begin position="136"/>
        <end position="148"/>
    </location>
</feature>
<feature type="region of interest" description="Disordered" evidence="1">
    <location>
        <begin position="202"/>
        <end position="382"/>
    </location>
</feature>
<organism evidence="2 3">
    <name type="scientific">Dothistroma septosporum (strain NZE10 / CBS 128990)</name>
    <name type="common">Red band needle blight fungus</name>
    <name type="synonym">Mycosphaerella pini</name>
    <dbReference type="NCBI Taxonomy" id="675120"/>
    <lineage>
        <taxon>Eukaryota</taxon>
        <taxon>Fungi</taxon>
        <taxon>Dikarya</taxon>
        <taxon>Ascomycota</taxon>
        <taxon>Pezizomycotina</taxon>
        <taxon>Dothideomycetes</taxon>
        <taxon>Dothideomycetidae</taxon>
        <taxon>Mycosphaerellales</taxon>
        <taxon>Mycosphaerellaceae</taxon>
        <taxon>Dothistroma</taxon>
    </lineage>
</organism>